<evidence type="ECO:0000313" key="5">
    <source>
        <dbReference type="Proteomes" id="UP000007364"/>
    </source>
</evidence>
<feature type="transmembrane region" description="Helical" evidence="1">
    <location>
        <begin position="70"/>
        <end position="89"/>
    </location>
</feature>
<dbReference type="GO" id="GO:0016989">
    <property type="term" value="F:sigma factor antagonist activity"/>
    <property type="evidence" value="ECO:0007669"/>
    <property type="project" value="TreeGrafter"/>
</dbReference>
<dbReference type="InterPro" id="IPR006860">
    <property type="entry name" value="FecR"/>
</dbReference>
<dbReference type="RefSeq" id="WP_008991704.1">
    <property type="nucleotide sequence ID" value="NZ_AMSG01000011.1"/>
</dbReference>
<keyword evidence="1" id="KW-0472">Membrane</keyword>
<keyword evidence="5" id="KW-1185">Reference proteome</keyword>
<dbReference type="Gene3D" id="3.55.50.30">
    <property type="match status" value="1"/>
</dbReference>
<dbReference type="EMBL" id="AMSG01000011">
    <property type="protein sequence ID" value="EKF55043.1"/>
    <property type="molecule type" value="Genomic_DNA"/>
</dbReference>
<proteinExistence type="predicted"/>
<dbReference type="InterPro" id="IPR012373">
    <property type="entry name" value="Ferrdict_sens_TM"/>
</dbReference>
<name>K2P1W3_9FLAO</name>
<protein>
    <submittedName>
        <fullName evidence="4">Anti-sigma factor</fullName>
    </submittedName>
</protein>
<dbReference type="PANTHER" id="PTHR30273">
    <property type="entry name" value="PERIPLASMIC SIGNAL SENSOR AND SIGMA FACTOR ACTIVATOR FECR-RELATED"/>
    <property type="match status" value="1"/>
</dbReference>
<feature type="domain" description="FecR protein" evidence="2">
    <location>
        <begin position="101"/>
        <end position="193"/>
    </location>
</feature>
<organism evidence="4 5">
    <name type="scientific">Galbibacter marinus</name>
    <dbReference type="NCBI Taxonomy" id="555500"/>
    <lineage>
        <taxon>Bacteria</taxon>
        <taxon>Pseudomonadati</taxon>
        <taxon>Bacteroidota</taxon>
        <taxon>Flavobacteriia</taxon>
        <taxon>Flavobacteriales</taxon>
        <taxon>Flavobacteriaceae</taxon>
        <taxon>Galbibacter</taxon>
    </lineage>
</organism>
<dbReference type="Gene3D" id="2.60.120.1440">
    <property type="match status" value="1"/>
</dbReference>
<dbReference type="eggNOG" id="COG3712">
    <property type="taxonomic scope" value="Bacteria"/>
</dbReference>
<dbReference type="Pfam" id="PF16344">
    <property type="entry name" value="FecR_C"/>
    <property type="match status" value="1"/>
</dbReference>
<gene>
    <name evidence="4" type="ORF">I215_09281</name>
</gene>
<sequence length="309" mass="35153">MKEKDFKEILTHYLKGRSTGSQRDHLSDFEHYLLRENSKSVFQSKQHKKQLQKDLLKRIKKEIHPKRSNWINMAAAILIVVALGLTYYLSTPLNPPMEYVEISTHENQIKSILLSDSTHVVLNQNSLLRFPKSFTDASRNVLLDGEAYFKVSFDRKRPFNVFADSVVTKVLGTEFNISTRDKRTSVALIKGSVVVTGLGKSKLLKPKQKISIDYITAQVEQQTFDPQLEIFWMDQQLSFDNVELGSIVKILESKFGKTISISDSSLSQIPITGTFKGKGITSILLSISKAADFSFRINDQEQIIIYKSD</sequence>
<dbReference type="AlphaFoldDB" id="K2P1W3"/>
<dbReference type="InterPro" id="IPR032508">
    <property type="entry name" value="FecR_C"/>
</dbReference>
<dbReference type="PATRIC" id="fig|555500.3.peg.1917"/>
<keyword evidence="1" id="KW-0812">Transmembrane</keyword>
<reference evidence="4 5" key="1">
    <citation type="journal article" date="2012" name="J. Bacteriol.">
        <title>Genome Sequence of Galbibacter marinum Type Strain ck-I2-15.</title>
        <authorList>
            <person name="Lai Q."/>
            <person name="Li C."/>
            <person name="Shao Z."/>
        </authorList>
    </citation>
    <scope>NUCLEOTIDE SEQUENCE [LARGE SCALE GENOMIC DNA]</scope>
    <source>
        <strain evidence="5">ck-I2-15</strain>
    </source>
</reference>
<dbReference type="Pfam" id="PF04773">
    <property type="entry name" value="FecR"/>
    <property type="match status" value="1"/>
</dbReference>
<accession>K2P1W3</accession>
<keyword evidence="1" id="KW-1133">Transmembrane helix</keyword>
<dbReference type="PIRSF" id="PIRSF018266">
    <property type="entry name" value="FecR"/>
    <property type="match status" value="1"/>
</dbReference>
<evidence type="ECO:0000259" key="3">
    <source>
        <dbReference type="Pfam" id="PF16344"/>
    </source>
</evidence>
<evidence type="ECO:0000256" key="1">
    <source>
        <dbReference type="SAM" id="Phobius"/>
    </source>
</evidence>
<evidence type="ECO:0000259" key="2">
    <source>
        <dbReference type="Pfam" id="PF04773"/>
    </source>
</evidence>
<evidence type="ECO:0000313" key="4">
    <source>
        <dbReference type="EMBL" id="EKF55043.1"/>
    </source>
</evidence>
<dbReference type="STRING" id="555500.I215_09281"/>
<dbReference type="OrthoDB" id="704021at2"/>
<dbReference type="PANTHER" id="PTHR30273:SF2">
    <property type="entry name" value="PROTEIN FECR"/>
    <property type="match status" value="1"/>
</dbReference>
<dbReference type="Proteomes" id="UP000007364">
    <property type="component" value="Unassembled WGS sequence"/>
</dbReference>
<comment type="caution">
    <text evidence="4">The sequence shown here is derived from an EMBL/GenBank/DDBJ whole genome shotgun (WGS) entry which is preliminary data.</text>
</comment>
<feature type="domain" description="Protein FecR C-terminal" evidence="3">
    <location>
        <begin position="237"/>
        <end position="304"/>
    </location>
</feature>